<dbReference type="SUPFAM" id="SSF158446">
    <property type="entry name" value="IVS-encoded protein-like"/>
    <property type="match status" value="1"/>
</dbReference>
<protein>
    <recommendedName>
        <fullName evidence="3">Four helix bundle protein</fullName>
    </recommendedName>
</protein>
<evidence type="ECO:0008006" key="3">
    <source>
        <dbReference type="Google" id="ProtNLM"/>
    </source>
</evidence>
<dbReference type="PANTHER" id="PTHR38471">
    <property type="entry name" value="FOUR HELIX BUNDLE PROTEIN"/>
    <property type="match status" value="1"/>
</dbReference>
<dbReference type="CDD" id="cd16377">
    <property type="entry name" value="23S_rRNA_IVP_like"/>
    <property type="match status" value="1"/>
</dbReference>
<dbReference type="InterPro" id="IPR012657">
    <property type="entry name" value="23S_rRNA-intervening_sequence"/>
</dbReference>
<accession>A0A0H5SK18</accession>
<keyword evidence="2" id="KW-1185">Reference proteome</keyword>
<gene>
    <name evidence="1" type="ORF">HHT355_2676</name>
</gene>
<name>A0A0H5SK18_HERHM</name>
<dbReference type="Pfam" id="PF05635">
    <property type="entry name" value="23S_rRNA_IVP"/>
    <property type="match status" value="1"/>
</dbReference>
<dbReference type="PANTHER" id="PTHR38471:SF2">
    <property type="entry name" value="FOUR HELIX BUNDLE PROTEIN"/>
    <property type="match status" value="1"/>
</dbReference>
<proteinExistence type="predicted"/>
<evidence type="ECO:0000313" key="2">
    <source>
        <dbReference type="Proteomes" id="UP000236497"/>
    </source>
</evidence>
<dbReference type="RefSeq" id="WP_103203913.1">
    <property type="nucleotide sequence ID" value="NZ_CVTD020000029.1"/>
</dbReference>
<reference evidence="1 2" key="1">
    <citation type="submission" date="2015-06" db="EMBL/GenBank/DDBJ databases">
        <authorList>
            <person name="Wibberg Daniel"/>
        </authorList>
    </citation>
    <scope>NUCLEOTIDE SEQUENCE [LARGE SCALE GENOMIC DNA]</scope>
    <source>
        <strain evidence="1 2">T3/55T</strain>
    </source>
</reference>
<organism evidence="1 2">
    <name type="scientific">Herbinix hemicellulosilytica</name>
    <dbReference type="NCBI Taxonomy" id="1564487"/>
    <lineage>
        <taxon>Bacteria</taxon>
        <taxon>Bacillati</taxon>
        <taxon>Bacillota</taxon>
        <taxon>Clostridia</taxon>
        <taxon>Lachnospirales</taxon>
        <taxon>Lachnospiraceae</taxon>
        <taxon>Herbinix</taxon>
    </lineage>
</organism>
<dbReference type="NCBIfam" id="TIGR02436">
    <property type="entry name" value="four helix bundle protein"/>
    <property type="match status" value="1"/>
</dbReference>
<dbReference type="Gene3D" id="1.20.1440.60">
    <property type="entry name" value="23S rRNA-intervening sequence"/>
    <property type="match status" value="1"/>
</dbReference>
<dbReference type="EMBL" id="CVTD020000029">
    <property type="protein sequence ID" value="CRZ35857.1"/>
    <property type="molecule type" value="Genomic_DNA"/>
</dbReference>
<dbReference type="AlphaFoldDB" id="A0A0H5SK18"/>
<evidence type="ECO:0000313" key="1">
    <source>
        <dbReference type="EMBL" id="CRZ35857.1"/>
    </source>
</evidence>
<dbReference type="Proteomes" id="UP000236497">
    <property type="component" value="Unassembled WGS sequence"/>
</dbReference>
<sequence length="135" mass="15450">MSESLVVKDFKTLKVWQKANSLEQEIGELVKGFPSYEQYRLTDQLIRASRSIGANIAEGNTQLFIKRELFHANSALGSAGECRNHLLTAYQNGYIHKEQYDALDEKLIEIIKMLYGYIKRLKLEIGNDSDFSDSK</sequence>
<dbReference type="InterPro" id="IPR036583">
    <property type="entry name" value="23S_rRNA_IVS_sf"/>
</dbReference>